<sequence>MEIEKDESVRWPKPIRTDPEKRNKDLYCRFHKDTGHKTDDCRQLKDEIEFLIRKGKLSRYTRDTDKNPRDNDNRGRDNDDRNKRNQPRGPVINVISGGPTAAGLSSNSRKAYAREVMCIVREPPKRAKIEFALAFDNLDLDRVKFPHDDPLVITPVIGNSFVKRVLVDSGASVDILFHDTYEKMGYSDSQLTPSDMPIYGFNNVETKIEGMIQLPVTMGTEPRQATCMLNFLVVKASSTYNAILGRTGIHAFKAIPSTYHLKIKFPTKNGVGEEIGDQK</sequence>
<name>A0AAF0X518_DAUCS</name>
<feature type="region of interest" description="Disordered" evidence="1">
    <location>
        <begin position="59"/>
        <end position="106"/>
    </location>
</feature>
<dbReference type="AlphaFoldDB" id="A0AAF0X518"/>
<protein>
    <recommendedName>
        <fullName evidence="4">Retrotransposon gag domain-containing protein</fullName>
    </recommendedName>
</protein>
<dbReference type="EMBL" id="CP093347">
    <property type="protein sequence ID" value="WOH00587.1"/>
    <property type="molecule type" value="Genomic_DNA"/>
</dbReference>
<dbReference type="PANTHER" id="PTHR33240:SF8">
    <property type="entry name" value="OS03G0439900 PROTEIN"/>
    <property type="match status" value="1"/>
</dbReference>
<evidence type="ECO:0000313" key="3">
    <source>
        <dbReference type="Proteomes" id="UP000077755"/>
    </source>
</evidence>
<evidence type="ECO:0008006" key="4">
    <source>
        <dbReference type="Google" id="ProtNLM"/>
    </source>
</evidence>
<dbReference type="Gene3D" id="2.40.70.10">
    <property type="entry name" value="Acid Proteases"/>
    <property type="match status" value="1"/>
</dbReference>
<keyword evidence="3" id="KW-1185">Reference proteome</keyword>
<evidence type="ECO:0000313" key="2">
    <source>
        <dbReference type="EMBL" id="WOH00587.1"/>
    </source>
</evidence>
<dbReference type="Proteomes" id="UP000077755">
    <property type="component" value="Chromosome 5"/>
</dbReference>
<organism evidence="2 3">
    <name type="scientific">Daucus carota subsp. sativus</name>
    <name type="common">Carrot</name>
    <dbReference type="NCBI Taxonomy" id="79200"/>
    <lineage>
        <taxon>Eukaryota</taxon>
        <taxon>Viridiplantae</taxon>
        <taxon>Streptophyta</taxon>
        <taxon>Embryophyta</taxon>
        <taxon>Tracheophyta</taxon>
        <taxon>Spermatophyta</taxon>
        <taxon>Magnoliopsida</taxon>
        <taxon>eudicotyledons</taxon>
        <taxon>Gunneridae</taxon>
        <taxon>Pentapetalae</taxon>
        <taxon>asterids</taxon>
        <taxon>campanulids</taxon>
        <taxon>Apiales</taxon>
        <taxon>Apiaceae</taxon>
        <taxon>Apioideae</taxon>
        <taxon>Scandiceae</taxon>
        <taxon>Daucinae</taxon>
        <taxon>Daucus</taxon>
        <taxon>Daucus sect. Daucus</taxon>
    </lineage>
</organism>
<dbReference type="PANTHER" id="PTHR33240">
    <property type="entry name" value="OS08G0508500 PROTEIN"/>
    <property type="match status" value="1"/>
</dbReference>
<proteinExistence type="predicted"/>
<dbReference type="CDD" id="cd00303">
    <property type="entry name" value="retropepsin_like"/>
    <property type="match status" value="1"/>
</dbReference>
<feature type="compositionally biased region" description="Basic and acidic residues" evidence="1">
    <location>
        <begin position="60"/>
        <end position="83"/>
    </location>
</feature>
<feature type="region of interest" description="Disordered" evidence="1">
    <location>
        <begin position="1"/>
        <end position="25"/>
    </location>
</feature>
<accession>A0AAF0X518</accession>
<gene>
    <name evidence="2" type="ORF">DCAR_0519953</name>
</gene>
<reference evidence="2" key="1">
    <citation type="journal article" date="2016" name="Nat. Genet.">
        <title>A high-quality carrot genome assembly provides new insights into carotenoid accumulation and asterid genome evolution.</title>
        <authorList>
            <person name="Iorizzo M."/>
            <person name="Ellison S."/>
            <person name="Senalik D."/>
            <person name="Zeng P."/>
            <person name="Satapoomin P."/>
            <person name="Huang J."/>
            <person name="Bowman M."/>
            <person name="Iovene M."/>
            <person name="Sanseverino W."/>
            <person name="Cavagnaro P."/>
            <person name="Yildiz M."/>
            <person name="Macko-Podgorni A."/>
            <person name="Moranska E."/>
            <person name="Grzebelus E."/>
            <person name="Grzebelus D."/>
            <person name="Ashrafi H."/>
            <person name="Zheng Z."/>
            <person name="Cheng S."/>
            <person name="Spooner D."/>
            <person name="Van Deynze A."/>
            <person name="Simon P."/>
        </authorList>
    </citation>
    <scope>NUCLEOTIDE SEQUENCE</scope>
    <source>
        <tissue evidence="2">Leaf</tissue>
    </source>
</reference>
<evidence type="ECO:0000256" key="1">
    <source>
        <dbReference type="SAM" id="MobiDB-lite"/>
    </source>
</evidence>
<dbReference type="SUPFAM" id="SSF50630">
    <property type="entry name" value="Acid proteases"/>
    <property type="match status" value="1"/>
</dbReference>
<dbReference type="InterPro" id="IPR021109">
    <property type="entry name" value="Peptidase_aspartic_dom_sf"/>
</dbReference>
<reference evidence="2" key="2">
    <citation type="submission" date="2022-03" db="EMBL/GenBank/DDBJ databases">
        <title>Draft title - Genomic analysis of global carrot germplasm unveils the trajectory of domestication and the origin of high carotenoid orange carrot.</title>
        <authorList>
            <person name="Iorizzo M."/>
            <person name="Ellison S."/>
            <person name="Senalik D."/>
            <person name="Macko-Podgorni A."/>
            <person name="Grzebelus D."/>
            <person name="Bostan H."/>
            <person name="Rolling W."/>
            <person name="Curaba J."/>
            <person name="Simon P."/>
        </authorList>
    </citation>
    <scope>NUCLEOTIDE SEQUENCE</scope>
    <source>
        <tissue evidence="2">Leaf</tissue>
    </source>
</reference>